<comment type="caution">
    <text evidence="1">The sequence shown here is derived from an EMBL/GenBank/DDBJ whole genome shotgun (WGS) entry which is preliminary data.</text>
</comment>
<proteinExistence type="predicted"/>
<evidence type="ECO:0000313" key="1">
    <source>
        <dbReference type="EMBL" id="MCC9295388.1"/>
    </source>
</evidence>
<protein>
    <recommendedName>
        <fullName evidence="3">Pyridoxamine 5'-phosphate oxidase putative domain-containing protein</fullName>
    </recommendedName>
</protein>
<accession>A0ABS8N6F8</accession>
<gene>
    <name evidence="1" type="ORF">LN736_11020</name>
</gene>
<keyword evidence="2" id="KW-1185">Reference proteome</keyword>
<dbReference type="Gene3D" id="2.30.110.10">
    <property type="entry name" value="Electron Transport, Fmn-binding Protein, Chain A"/>
    <property type="match status" value="1"/>
</dbReference>
<dbReference type="RefSeq" id="WP_179977546.1">
    <property type="nucleotide sequence ID" value="NZ_JAJJPB010000013.1"/>
</dbReference>
<reference evidence="1" key="1">
    <citation type="submission" date="2021-11" db="EMBL/GenBank/DDBJ databases">
        <authorList>
            <person name="Qingchun L."/>
            <person name="Dong Z."/>
            <person name="Zongwei Q."/>
            <person name="Jia Z."/>
            <person name="Duotao L."/>
        </authorList>
    </citation>
    <scope>NUCLEOTIDE SEQUENCE</scope>
    <source>
        <strain evidence="1">WLY-B-L2</strain>
    </source>
</reference>
<dbReference type="InterPro" id="IPR012349">
    <property type="entry name" value="Split_barrel_FMN-bd"/>
</dbReference>
<organism evidence="1 2">
    <name type="scientific">Clostridium aromativorans</name>
    <dbReference type="NCBI Taxonomy" id="2836848"/>
    <lineage>
        <taxon>Bacteria</taxon>
        <taxon>Bacillati</taxon>
        <taxon>Bacillota</taxon>
        <taxon>Clostridia</taxon>
        <taxon>Eubacteriales</taxon>
        <taxon>Clostridiaceae</taxon>
        <taxon>Clostridium</taxon>
    </lineage>
</organism>
<evidence type="ECO:0000313" key="2">
    <source>
        <dbReference type="Proteomes" id="UP001165422"/>
    </source>
</evidence>
<name>A0ABS8N6F8_9CLOT</name>
<dbReference type="EMBL" id="JAJJPB010000013">
    <property type="protein sequence ID" value="MCC9295388.1"/>
    <property type="molecule type" value="Genomic_DNA"/>
</dbReference>
<evidence type="ECO:0008006" key="3">
    <source>
        <dbReference type="Google" id="ProtNLM"/>
    </source>
</evidence>
<sequence length="143" mass="16814">MSAILNDAMKYIDQSQKAYFITLDKTDKKYIINIAEFINDCTDIYFIVDKDIGNVENDSIVNVYFQSKIEKYKMFKRICVSGKLTKIIYSTEIYRVFKALGGKNKGKYIRNGNLKNYTVYKLKVKYMNLCDYVKSSEKLRKII</sequence>
<dbReference type="Proteomes" id="UP001165422">
    <property type="component" value="Unassembled WGS sequence"/>
</dbReference>